<proteinExistence type="predicted"/>
<dbReference type="STRING" id="76731.RD2015_2731"/>
<name>A0A0U3MI26_9BURK</name>
<dbReference type="KEGG" id="rdp:RD2015_2731"/>
<sequence length="30" mass="3071">MDALFLGLSALLFVVAVGLAVASHRLAEGE</sequence>
<evidence type="ECO:0000313" key="1">
    <source>
        <dbReference type="EMBL" id="ALV07196.1"/>
    </source>
</evidence>
<keyword evidence="2" id="KW-1185">Reference proteome</keyword>
<dbReference type="Proteomes" id="UP000060699">
    <property type="component" value="Chromosome"/>
</dbReference>
<organism evidence="1 2">
    <name type="scientific">Roseateles depolymerans</name>
    <dbReference type="NCBI Taxonomy" id="76731"/>
    <lineage>
        <taxon>Bacteria</taxon>
        <taxon>Pseudomonadati</taxon>
        <taxon>Pseudomonadota</taxon>
        <taxon>Betaproteobacteria</taxon>
        <taxon>Burkholderiales</taxon>
        <taxon>Sphaerotilaceae</taxon>
        <taxon>Roseateles</taxon>
    </lineage>
</organism>
<evidence type="ECO:0000313" key="2">
    <source>
        <dbReference type="Proteomes" id="UP000060699"/>
    </source>
</evidence>
<accession>A0A0U3MI26</accession>
<dbReference type="EMBL" id="CP013729">
    <property type="protein sequence ID" value="ALV07196.1"/>
    <property type="molecule type" value="Genomic_DNA"/>
</dbReference>
<dbReference type="AlphaFoldDB" id="A0A0U3MI26"/>
<reference evidence="1 2" key="1">
    <citation type="submission" date="2015-12" db="EMBL/GenBank/DDBJ databases">
        <title>Complete genome of Roseateles depolymerans KCTC 42856.</title>
        <authorList>
            <person name="Kim K.M."/>
        </authorList>
    </citation>
    <scope>NUCLEOTIDE SEQUENCE [LARGE SCALE GENOMIC DNA]</scope>
    <source>
        <strain evidence="1 2">KCTC 42856</strain>
    </source>
</reference>
<protein>
    <submittedName>
        <fullName evidence="1">Uncharacterized protein</fullName>
    </submittedName>
</protein>
<gene>
    <name evidence="1" type="ORF">RD2015_2731</name>
</gene>